<evidence type="ECO:0000256" key="2">
    <source>
        <dbReference type="ARBA" id="ARBA00012438"/>
    </source>
</evidence>
<dbReference type="CDD" id="cd16922">
    <property type="entry name" value="HATPase_EvgS-ArcB-TorS-like"/>
    <property type="match status" value="1"/>
</dbReference>
<dbReference type="SMART" id="SM00448">
    <property type="entry name" value="REC"/>
    <property type="match status" value="1"/>
</dbReference>
<feature type="domain" description="Response regulatory" evidence="10">
    <location>
        <begin position="595"/>
        <end position="713"/>
    </location>
</feature>
<evidence type="ECO:0000256" key="1">
    <source>
        <dbReference type="ARBA" id="ARBA00000085"/>
    </source>
</evidence>
<keyword evidence="5" id="KW-0418">Kinase</keyword>
<dbReference type="Gene3D" id="3.40.50.2300">
    <property type="match status" value="1"/>
</dbReference>
<dbReference type="InterPro" id="IPR003594">
    <property type="entry name" value="HATPase_dom"/>
</dbReference>
<proteinExistence type="predicted"/>
<dbReference type="PROSITE" id="PS50109">
    <property type="entry name" value="HIS_KIN"/>
    <property type="match status" value="1"/>
</dbReference>
<dbReference type="GO" id="GO:0000155">
    <property type="term" value="F:phosphorelay sensor kinase activity"/>
    <property type="evidence" value="ECO:0007669"/>
    <property type="project" value="InterPro"/>
</dbReference>
<dbReference type="SUPFAM" id="SSF47384">
    <property type="entry name" value="Homodimeric domain of signal transducing histidine kinase"/>
    <property type="match status" value="1"/>
</dbReference>
<evidence type="ECO:0000256" key="8">
    <source>
        <dbReference type="SAM" id="Phobius"/>
    </source>
</evidence>
<dbReference type="OrthoDB" id="9811889at2"/>
<keyword evidence="7" id="KW-0175">Coiled coil</keyword>
<dbReference type="InterPro" id="IPR036097">
    <property type="entry name" value="HisK_dim/P_sf"/>
</dbReference>
<name>A0A4V6BMC1_9BACT</name>
<keyword evidence="8" id="KW-1133">Transmembrane helix</keyword>
<dbReference type="InterPro" id="IPR005467">
    <property type="entry name" value="His_kinase_dom"/>
</dbReference>
<dbReference type="Gene3D" id="3.30.565.10">
    <property type="entry name" value="Histidine kinase-like ATPase, C-terminal domain"/>
    <property type="match status" value="1"/>
</dbReference>
<feature type="transmembrane region" description="Helical" evidence="8">
    <location>
        <begin position="299"/>
        <end position="319"/>
    </location>
</feature>
<dbReference type="PRINTS" id="PR00344">
    <property type="entry name" value="BCTRLSENSOR"/>
</dbReference>
<dbReference type="EC" id="2.7.13.3" evidence="2"/>
<accession>A0A4V6BMC1</accession>
<dbReference type="FunFam" id="3.30.565.10:FF:000010">
    <property type="entry name" value="Sensor histidine kinase RcsC"/>
    <property type="match status" value="1"/>
</dbReference>
<dbReference type="CDD" id="cd17546">
    <property type="entry name" value="REC_hyHK_CKI1_RcsC-like"/>
    <property type="match status" value="1"/>
</dbReference>
<dbReference type="AlphaFoldDB" id="A0A4V6BMC1"/>
<dbReference type="Proteomes" id="UP000304900">
    <property type="component" value="Unassembled WGS sequence"/>
</dbReference>
<evidence type="ECO:0000313" key="11">
    <source>
        <dbReference type="EMBL" id="TKT93543.1"/>
    </source>
</evidence>
<dbReference type="Pfam" id="PF00512">
    <property type="entry name" value="HisKA"/>
    <property type="match status" value="1"/>
</dbReference>
<dbReference type="PANTHER" id="PTHR43047">
    <property type="entry name" value="TWO-COMPONENT HISTIDINE PROTEIN KINASE"/>
    <property type="match status" value="1"/>
</dbReference>
<feature type="domain" description="Histidine kinase" evidence="9">
    <location>
        <begin position="348"/>
        <end position="571"/>
    </location>
</feature>
<dbReference type="RefSeq" id="WP_137339219.1">
    <property type="nucleotide sequence ID" value="NZ_BSQH01000017.1"/>
</dbReference>
<keyword evidence="12" id="KW-1185">Reference proteome</keyword>
<feature type="transmembrane region" description="Helical" evidence="8">
    <location>
        <begin position="12"/>
        <end position="32"/>
    </location>
</feature>
<evidence type="ECO:0000256" key="4">
    <source>
        <dbReference type="ARBA" id="ARBA00022679"/>
    </source>
</evidence>
<feature type="modified residue" description="4-aspartylphosphate" evidence="6">
    <location>
        <position position="644"/>
    </location>
</feature>
<keyword evidence="8" id="KW-0472">Membrane</keyword>
<reference evidence="11 12" key="1">
    <citation type="submission" date="2019-05" db="EMBL/GenBank/DDBJ databases">
        <title>Dyadobacter AR-3-8 sp. nov., isolated from arctic soil.</title>
        <authorList>
            <person name="Chaudhary D.K."/>
        </authorList>
    </citation>
    <scope>NUCLEOTIDE SEQUENCE [LARGE SCALE GENOMIC DNA]</scope>
    <source>
        <strain evidence="11 12">AR-3-8</strain>
    </source>
</reference>
<keyword evidence="4" id="KW-0808">Transferase</keyword>
<dbReference type="SMART" id="SM00388">
    <property type="entry name" value="HisKA"/>
    <property type="match status" value="1"/>
</dbReference>
<dbReference type="Pfam" id="PF00072">
    <property type="entry name" value="Response_reg"/>
    <property type="match status" value="1"/>
</dbReference>
<dbReference type="InterPro" id="IPR003661">
    <property type="entry name" value="HisK_dim/P_dom"/>
</dbReference>
<sequence length="714" mass="81252">MKSDIRTVSLKSFAWTITLILILASFVFITLITNSKSGIVQNNIRVLRNGNDNYRRIDTCISVLYVAENNSRLYAVTSDERFLDRYTQQMKTVSSILDDFQEEKKKQSFFNNLYLPQLLENKQIKNEEFIYLRKMVDDLMLFRPEQEQPEVKVTIPVAKPYIVKTTTKVAKSDSVTIVPRKKNKKLWRRLVEAVSNKTADSSEVKIAALHTTTTFADSLALNSKKREVISVSVHDNSLAKARHELNQAELELLVINNRIFSNLQSALKALKTEEIKDVETLRNSILVQTSDNMTELDQLWWGNVAIVLILTLMILWNILRLYKSEKKILEYSILTVESARKKGEFLSHVSHEIRTPLNSIIGFSRQIDFEKPKEDLQMKINAIKNSSDVLLMLVNEILDFSKFESGKIKLVDHKFYPLEMLENITGMLSVLAVNKEILLHKQFEIDQSLMLSGDDFRLKQVVINLITNAIKFTPQKGEVHIWASFDKVNDHQGTLKISVTDSGVGIEDKNLKLIFEDFTQIESADERNRQQGTGLGLPICKRIVDLFQGTIGVQSELGKGSVFKIEIPLAMAVEKIKAEEDSGLTGIGKLLRDKKVLMVDDIKINLLLLGRIMDKNAIRYDLASDGEEAYHLFNTTDYDLIITDVQMPKMDGLQLTKLVRNDSNLLKSGIPIIGYTGNVADDDRSHYLRMGMNDLLGKPFTESDLVEVLEKVIS</sequence>
<dbReference type="InterPro" id="IPR036890">
    <property type="entry name" value="HATPase_C_sf"/>
</dbReference>
<evidence type="ECO:0000259" key="10">
    <source>
        <dbReference type="PROSITE" id="PS50110"/>
    </source>
</evidence>
<keyword evidence="8" id="KW-0812">Transmembrane</keyword>
<evidence type="ECO:0000256" key="7">
    <source>
        <dbReference type="SAM" id="Coils"/>
    </source>
</evidence>
<feature type="coiled-coil region" evidence="7">
    <location>
        <begin position="231"/>
        <end position="258"/>
    </location>
</feature>
<evidence type="ECO:0000256" key="3">
    <source>
        <dbReference type="ARBA" id="ARBA00022553"/>
    </source>
</evidence>
<keyword evidence="3 6" id="KW-0597">Phosphoprotein</keyword>
<evidence type="ECO:0000256" key="6">
    <source>
        <dbReference type="PROSITE-ProRule" id="PRU00169"/>
    </source>
</evidence>
<evidence type="ECO:0000259" key="9">
    <source>
        <dbReference type="PROSITE" id="PS50109"/>
    </source>
</evidence>
<organism evidence="11 12">
    <name type="scientific">Dyadobacter frigoris</name>
    <dbReference type="NCBI Taxonomy" id="2576211"/>
    <lineage>
        <taxon>Bacteria</taxon>
        <taxon>Pseudomonadati</taxon>
        <taxon>Bacteroidota</taxon>
        <taxon>Cytophagia</taxon>
        <taxon>Cytophagales</taxon>
        <taxon>Spirosomataceae</taxon>
        <taxon>Dyadobacter</taxon>
    </lineage>
</organism>
<dbReference type="GO" id="GO:0005886">
    <property type="term" value="C:plasma membrane"/>
    <property type="evidence" value="ECO:0007669"/>
    <property type="project" value="TreeGrafter"/>
</dbReference>
<dbReference type="InterPro" id="IPR001789">
    <property type="entry name" value="Sig_transdc_resp-reg_receiver"/>
</dbReference>
<dbReference type="SUPFAM" id="SSF52172">
    <property type="entry name" value="CheY-like"/>
    <property type="match status" value="1"/>
</dbReference>
<comment type="caution">
    <text evidence="11">The sequence shown here is derived from an EMBL/GenBank/DDBJ whole genome shotgun (WGS) entry which is preliminary data.</text>
</comment>
<dbReference type="Gene3D" id="1.10.287.130">
    <property type="match status" value="1"/>
</dbReference>
<dbReference type="SMART" id="SM00387">
    <property type="entry name" value="HATPase_c"/>
    <property type="match status" value="1"/>
</dbReference>
<dbReference type="CDD" id="cd00082">
    <property type="entry name" value="HisKA"/>
    <property type="match status" value="1"/>
</dbReference>
<protein>
    <recommendedName>
        <fullName evidence="2">histidine kinase</fullName>
        <ecNumber evidence="2">2.7.13.3</ecNumber>
    </recommendedName>
</protein>
<gene>
    <name evidence="11" type="ORF">FDK13_06815</name>
</gene>
<dbReference type="InterPro" id="IPR011006">
    <property type="entry name" value="CheY-like_superfamily"/>
</dbReference>
<evidence type="ECO:0000256" key="5">
    <source>
        <dbReference type="ARBA" id="ARBA00022777"/>
    </source>
</evidence>
<dbReference type="Pfam" id="PF02518">
    <property type="entry name" value="HATPase_c"/>
    <property type="match status" value="1"/>
</dbReference>
<dbReference type="PROSITE" id="PS50110">
    <property type="entry name" value="RESPONSE_REGULATORY"/>
    <property type="match status" value="1"/>
</dbReference>
<evidence type="ECO:0000313" key="12">
    <source>
        <dbReference type="Proteomes" id="UP000304900"/>
    </source>
</evidence>
<dbReference type="GO" id="GO:0009927">
    <property type="term" value="F:histidine phosphotransfer kinase activity"/>
    <property type="evidence" value="ECO:0007669"/>
    <property type="project" value="TreeGrafter"/>
</dbReference>
<dbReference type="SUPFAM" id="SSF55874">
    <property type="entry name" value="ATPase domain of HSP90 chaperone/DNA topoisomerase II/histidine kinase"/>
    <property type="match status" value="1"/>
</dbReference>
<comment type="catalytic activity">
    <reaction evidence="1">
        <text>ATP + protein L-histidine = ADP + protein N-phospho-L-histidine.</text>
        <dbReference type="EC" id="2.7.13.3"/>
    </reaction>
</comment>
<dbReference type="PANTHER" id="PTHR43047:SF66">
    <property type="entry name" value="HISKA"/>
    <property type="match status" value="1"/>
</dbReference>
<dbReference type="EMBL" id="SZVO01000002">
    <property type="protein sequence ID" value="TKT93543.1"/>
    <property type="molecule type" value="Genomic_DNA"/>
</dbReference>
<dbReference type="InterPro" id="IPR004358">
    <property type="entry name" value="Sig_transdc_His_kin-like_C"/>
</dbReference>